<organism evidence="2 3">
    <name type="scientific">Colletotrichum chrysophilum</name>
    <dbReference type="NCBI Taxonomy" id="1836956"/>
    <lineage>
        <taxon>Eukaryota</taxon>
        <taxon>Fungi</taxon>
        <taxon>Dikarya</taxon>
        <taxon>Ascomycota</taxon>
        <taxon>Pezizomycotina</taxon>
        <taxon>Sordariomycetes</taxon>
        <taxon>Hypocreomycetidae</taxon>
        <taxon>Glomerellales</taxon>
        <taxon>Glomerellaceae</taxon>
        <taxon>Colletotrichum</taxon>
        <taxon>Colletotrichum gloeosporioides species complex</taxon>
    </lineage>
</organism>
<proteinExistence type="predicted"/>
<dbReference type="EMBL" id="JAQOWY010000324">
    <property type="protein sequence ID" value="KAK1844132.1"/>
    <property type="molecule type" value="Genomic_DNA"/>
</dbReference>
<dbReference type="Pfam" id="PF06985">
    <property type="entry name" value="HET"/>
    <property type="match status" value="1"/>
</dbReference>
<evidence type="ECO:0000313" key="3">
    <source>
        <dbReference type="Proteomes" id="UP001243330"/>
    </source>
</evidence>
<accession>A0AAD9ACK0</accession>
<sequence length="744" mass="85068">MSLIPIDDFSECDICSGIWSRLGDSSDNAQSTSISLGSFEEALRPNCKRHKPIVEWFKKFCEKPGQTFRPSKTSKDVGIHRPRPGVLALTESIQNLGRGAELCLIRKDSVKNHPGIARLLDPKWVELSVVNHWLEQCVSSHGAKCENPMKIWSYRPAWVVDTKAKCLVPGDQCASFIALSYRWGKAPGLHIQPDTMSNLQRPNSLDDPAIATQLAPMVRQAIALTSLVGQRYFWVDTLCIDHSRIAESTTQLQNMGAIYANASLTIVALDRDAEDGFPGLRDISREKDRDDEVLIQFGNEQFILDKLSYFGLISWSMYHERSWTFQEFNMSPRRLIFSKDSLHWMCQCSVWEEHLHHGVEARKYLNPRAGEIMRGMPNIRSLSNLIGYYNDMKLSYDEDCLPGMTGLLTVFSRCFSGGFLCGIPEMFLETALSWQPTWYHTDLRRRVHSDRFDTSRLHPCLLPSWSWIGWEGLVDIGSLEAGPANPKTWKIKETIPITTWYACSSPNAGQKRKIKATWYENRELYKDFKRPLLPGWAIHVIPKVNNPGYGDGKDGDVLLYPDGCDESTFRHRNMTENRDEHDWHWPFPVPHIDESTQPYMPEQTPYLCCDTRRTFVFAFQAGDDDDITSYKSGQYNKVELYNKKKVVIGNLHLHKQQLEHFPPSESDWATAKEVELVAICQASRYKQTFDDSVGCYTAPFISWEVYSVLWVEWIDGVAHRLACGEVDKAAWEELALEDVSLILG</sequence>
<protein>
    <submittedName>
        <fullName evidence="2">Heterokaryon incompatibility protein</fullName>
    </submittedName>
</protein>
<dbReference type="PANTHER" id="PTHR33112">
    <property type="entry name" value="DOMAIN PROTEIN, PUTATIVE-RELATED"/>
    <property type="match status" value="1"/>
</dbReference>
<dbReference type="PANTHER" id="PTHR33112:SF16">
    <property type="entry name" value="HETEROKARYON INCOMPATIBILITY DOMAIN-CONTAINING PROTEIN"/>
    <property type="match status" value="1"/>
</dbReference>
<feature type="domain" description="Heterokaryon incompatibility" evidence="1">
    <location>
        <begin position="176"/>
        <end position="327"/>
    </location>
</feature>
<dbReference type="Proteomes" id="UP001243330">
    <property type="component" value="Unassembled WGS sequence"/>
</dbReference>
<dbReference type="InterPro" id="IPR010730">
    <property type="entry name" value="HET"/>
</dbReference>
<reference evidence="2" key="1">
    <citation type="submission" date="2023-01" db="EMBL/GenBank/DDBJ databases">
        <title>Colletotrichum chrysophilum M932 genome sequence.</title>
        <authorList>
            <person name="Baroncelli R."/>
        </authorList>
    </citation>
    <scope>NUCLEOTIDE SEQUENCE</scope>
    <source>
        <strain evidence="2">M932</strain>
    </source>
</reference>
<gene>
    <name evidence="2" type="ORF">CCHR01_13238</name>
</gene>
<evidence type="ECO:0000313" key="2">
    <source>
        <dbReference type="EMBL" id="KAK1844132.1"/>
    </source>
</evidence>
<name>A0AAD9ACK0_9PEZI</name>
<keyword evidence="3" id="KW-1185">Reference proteome</keyword>
<comment type="caution">
    <text evidence="2">The sequence shown here is derived from an EMBL/GenBank/DDBJ whole genome shotgun (WGS) entry which is preliminary data.</text>
</comment>
<dbReference type="AlphaFoldDB" id="A0AAD9ACK0"/>
<evidence type="ECO:0000259" key="1">
    <source>
        <dbReference type="Pfam" id="PF06985"/>
    </source>
</evidence>